<comment type="caution">
    <text evidence="5">The sequence shown here is derived from an EMBL/GenBank/DDBJ whole genome shotgun (WGS) entry which is preliminary data.</text>
</comment>
<protein>
    <recommendedName>
        <fullName evidence="4">50S ribosomal protein L19, chloroplastic</fullName>
    </recommendedName>
</protein>
<name>A0A813IQM0_POLGL</name>
<dbReference type="InterPro" id="IPR038657">
    <property type="entry name" value="Ribosomal_bL19_sf"/>
</dbReference>
<accession>A0A813IQM0</accession>
<dbReference type="GO" id="GO:1990904">
    <property type="term" value="C:ribonucleoprotein complex"/>
    <property type="evidence" value="ECO:0007669"/>
    <property type="project" value="UniProtKB-KW"/>
</dbReference>
<evidence type="ECO:0000313" key="6">
    <source>
        <dbReference type="Proteomes" id="UP000626109"/>
    </source>
</evidence>
<evidence type="ECO:0000256" key="1">
    <source>
        <dbReference type="ARBA" id="ARBA00005781"/>
    </source>
</evidence>
<dbReference type="InterPro" id="IPR001857">
    <property type="entry name" value="Ribosomal_bL19"/>
</dbReference>
<keyword evidence="2" id="KW-0689">Ribosomal protein</keyword>
<dbReference type="GO" id="GO:0003735">
    <property type="term" value="F:structural constituent of ribosome"/>
    <property type="evidence" value="ECO:0007669"/>
    <property type="project" value="InterPro"/>
</dbReference>
<feature type="non-terminal residue" evidence="5">
    <location>
        <position position="355"/>
    </location>
</feature>
<dbReference type="AlphaFoldDB" id="A0A813IQM0"/>
<evidence type="ECO:0000256" key="4">
    <source>
        <dbReference type="ARBA" id="ARBA00035376"/>
    </source>
</evidence>
<evidence type="ECO:0000256" key="3">
    <source>
        <dbReference type="ARBA" id="ARBA00023274"/>
    </source>
</evidence>
<dbReference type="InterPro" id="IPR008991">
    <property type="entry name" value="Translation_prot_SH3-like_sf"/>
</dbReference>
<organism evidence="5 6">
    <name type="scientific">Polarella glacialis</name>
    <name type="common">Dinoflagellate</name>
    <dbReference type="NCBI Taxonomy" id="89957"/>
    <lineage>
        <taxon>Eukaryota</taxon>
        <taxon>Sar</taxon>
        <taxon>Alveolata</taxon>
        <taxon>Dinophyceae</taxon>
        <taxon>Suessiales</taxon>
        <taxon>Suessiaceae</taxon>
        <taxon>Polarella</taxon>
    </lineage>
</organism>
<keyword evidence="3" id="KW-0687">Ribonucleoprotein</keyword>
<evidence type="ECO:0000256" key="2">
    <source>
        <dbReference type="ARBA" id="ARBA00022980"/>
    </source>
</evidence>
<dbReference type="Proteomes" id="UP000626109">
    <property type="component" value="Unassembled WGS sequence"/>
</dbReference>
<reference evidence="5" key="1">
    <citation type="submission" date="2021-02" db="EMBL/GenBank/DDBJ databases">
        <authorList>
            <person name="Dougan E. K."/>
            <person name="Rhodes N."/>
            <person name="Thang M."/>
            <person name="Chan C."/>
        </authorList>
    </citation>
    <scope>NUCLEOTIDE SEQUENCE</scope>
</reference>
<comment type="similarity">
    <text evidence="1">Belongs to the bacterial ribosomal protein bL19 family.</text>
</comment>
<gene>
    <name evidence="5" type="ORF">PGLA2088_LOCUS11306</name>
</gene>
<sequence>HPFSQPVFLGLGINLMSIYQPKMRVEREPKVMRLAALGALVAAGSLLLSTRLPFTQPEAFVGALGLRSAEAQPQRCLAKRLAVVDAELAVEGDEEEMLEDEDVPEMKPAKKNYAWDQNPPQSYFDNVQIDRHKVNMVFMDMFKRPKSFFPHKLKPGDTIRVYYLEARAGELGDTKNMKMIVEKNQMRETFLDGIIMNFKGEYHARTLTMRTMQGKGENACGYEFIFPVFSPLITKIDVIRRGYIGRNKNAYFIRAMVGKKNTIPLDVERTKMDEMYANMIIEGRQKEIPESEYPAQEWETYPLPAWKQDMPDWEEKNYDPKKVDQRSEYERRVIGRYRMRISQTGKYGWTHGKAR</sequence>
<dbReference type="EMBL" id="CAJNNW010012993">
    <property type="protein sequence ID" value="CAE8654938.1"/>
    <property type="molecule type" value="Genomic_DNA"/>
</dbReference>
<dbReference type="Gene3D" id="2.30.30.790">
    <property type="match status" value="1"/>
</dbReference>
<dbReference type="SUPFAM" id="SSF50104">
    <property type="entry name" value="Translation proteins SH3-like domain"/>
    <property type="match status" value="1"/>
</dbReference>
<proteinExistence type="inferred from homology"/>
<dbReference type="GO" id="GO:0005840">
    <property type="term" value="C:ribosome"/>
    <property type="evidence" value="ECO:0007669"/>
    <property type="project" value="UniProtKB-KW"/>
</dbReference>
<dbReference type="Pfam" id="PF01245">
    <property type="entry name" value="Ribosomal_L19"/>
    <property type="match status" value="1"/>
</dbReference>
<evidence type="ECO:0000313" key="5">
    <source>
        <dbReference type="EMBL" id="CAE8654938.1"/>
    </source>
</evidence>
<dbReference type="GO" id="GO:0006412">
    <property type="term" value="P:translation"/>
    <property type="evidence" value="ECO:0007669"/>
    <property type="project" value="InterPro"/>
</dbReference>